<comment type="caution">
    <text evidence="3">The sequence shown here is derived from an EMBL/GenBank/DDBJ whole genome shotgun (WGS) entry which is preliminary data.</text>
</comment>
<sequence>MPKETIASLKQQNQLLKQQVDALCKEVKSLKESFAAMEAVNENRITAVANASNVETARSLRYLNDEYDDLSASDSSISVQLKQIFHCLNVLTAQVERESSSLCVKLFQEMGAEVSILDIDIAHRVSKRNESKGPKPVVCKFGRRLAKGKVMEIRQRASQVNPTSIDFSAENELGGATIFDHLTPKKQNLLFDAKKFKERNHYQFCWAKNSTIYLRKDESSRVIKISDTNTLRHLASDTYSLKVR</sequence>
<organism evidence="3 4">
    <name type="scientific">Porites evermanni</name>
    <dbReference type="NCBI Taxonomy" id="104178"/>
    <lineage>
        <taxon>Eukaryota</taxon>
        <taxon>Metazoa</taxon>
        <taxon>Cnidaria</taxon>
        <taxon>Anthozoa</taxon>
        <taxon>Hexacorallia</taxon>
        <taxon>Scleractinia</taxon>
        <taxon>Fungiina</taxon>
        <taxon>Poritidae</taxon>
        <taxon>Porites</taxon>
    </lineage>
</organism>
<dbReference type="Proteomes" id="UP001159427">
    <property type="component" value="Unassembled WGS sequence"/>
</dbReference>
<evidence type="ECO:0000313" key="4">
    <source>
        <dbReference type="Proteomes" id="UP001159427"/>
    </source>
</evidence>
<dbReference type="Pfam" id="PF25298">
    <property type="entry name" value="Baculo_FP_2nd"/>
    <property type="match status" value="1"/>
</dbReference>
<keyword evidence="1" id="KW-0175">Coiled coil</keyword>
<evidence type="ECO:0000256" key="1">
    <source>
        <dbReference type="SAM" id="Coils"/>
    </source>
</evidence>
<dbReference type="InterPro" id="IPR057251">
    <property type="entry name" value="FP_C"/>
</dbReference>
<keyword evidence="4" id="KW-1185">Reference proteome</keyword>
<proteinExistence type="predicted"/>
<dbReference type="EMBL" id="CALNXI010003039">
    <property type="protein sequence ID" value="CAH3191926.1"/>
    <property type="molecule type" value="Genomic_DNA"/>
</dbReference>
<feature type="coiled-coil region" evidence="1">
    <location>
        <begin position="6"/>
        <end position="33"/>
    </location>
</feature>
<evidence type="ECO:0000313" key="3">
    <source>
        <dbReference type="EMBL" id="CAH3191926.1"/>
    </source>
</evidence>
<evidence type="ECO:0000259" key="2">
    <source>
        <dbReference type="Pfam" id="PF25298"/>
    </source>
</evidence>
<gene>
    <name evidence="3" type="ORF">PEVE_00022897</name>
</gene>
<feature type="domain" description="FP protein C-terminal" evidence="2">
    <location>
        <begin position="183"/>
        <end position="233"/>
    </location>
</feature>
<reference evidence="3 4" key="1">
    <citation type="submission" date="2022-05" db="EMBL/GenBank/DDBJ databases">
        <authorList>
            <consortium name="Genoscope - CEA"/>
            <person name="William W."/>
        </authorList>
    </citation>
    <scope>NUCLEOTIDE SEQUENCE [LARGE SCALE GENOMIC DNA]</scope>
</reference>
<protein>
    <recommendedName>
        <fullName evidence="2">FP protein C-terminal domain-containing protein</fullName>
    </recommendedName>
</protein>
<name>A0ABN8SLS6_9CNID</name>
<accession>A0ABN8SLS6</accession>